<gene>
    <name evidence="7" type="ORF">CCO02nite_13710</name>
</gene>
<evidence type="ECO:0000256" key="2">
    <source>
        <dbReference type="ARBA" id="ARBA00022448"/>
    </source>
</evidence>
<dbReference type="EMBL" id="BJWG01000005">
    <property type="protein sequence ID" value="GEL94713.1"/>
    <property type="molecule type" value="Genomic_DNA"/>
</dbReference>
<keyword evidence="8" id="KW-1185">Reference proteome</keyword>
<proteinExistence type="inferred from homology"/>
<protein>
    <submittedName>
        <fullName evidence="7">Maltose ABC transporter substrate-binding protein</fullName>
    </submittedName>
</protein>
<dbReference type="PROSITE" id="PS51257">
    <property type="entry name" value="PROKAR_LIPOPROTEIN"/>
    <property type="match status" value="1"/>
</dbReference>
<feature type="chain" id="PRO_5038559434" evidence="6">
    <location>
        <begin position="23"/>
        <end position="420"/>
    </location>
</feature>
<dbReference type="InterPro" id="IPR006059">
    <property type="entry name" value="SBP"/>
</dbReference>
<dbReference type="GO" id="GO:0055052">
    <property type="term" value="C:ATP-binding cassette (ABC) transporter complex, substrate-binding subunit-containing"/>
    <property type="evidence" value="ECO:0007669"/>
    <property type="project" value="TreeGrafter"/>
</dbReference>
<comment type="caution">
    <text evidence="7">The sequence shown here is derived from an EMBL/GenBank/DDBJ whole genome shotgun (WGS) entry which is preliminary data.</text>
</comment>
<dbReference type="PANTHER" id="PTHR30061">
    <property type="entry name" value="MALTOSE-BINDING PERIPLASMIC PROTEIN"/>
    <property type="match status" value="1"/>
</dbReference>
<evidence type="ECO:0000256" key="4">
    <source>
        <dbReference type="ARBA" id="ARBA00022729"/>
    </source>
</evidence>
<organism evidence="7 8">
    <name type="scientific">Cellulomonas composti</name>
    <dbReference type="NCBI Taxonomy" id="266130"/>
    <lineage>
        <taxon>Bacteria</taxon>
        <taxon>Bacillati</taxon>
        <taxon>Actinomycetota</taxon>
        <taxon>Actinomycetes</taxon>
        <taxon>Micrococcales</taxon>
        <taxon>Cellulomonadaceae</taxon>
        <taxon>Cellulomonas</taxon>
    </lineage>
</organism>
<dbReference type="Gene3D" id="3.40.190.10">
    <property type="entry name" value="Periplasmic binding protein-like II"/>
    <property type="match status" value="2"/>
</dbReference>
<dbReference type="PRINTS" id="PR00181">
    <property type="entry name" value="MALTOSEBP"/>
</dbReference>
<evidence type="ECO:0000256" key="1">
    <source>
        <dbReference type="ARBA" id="ARBA00008520"/>
    </source>
</evidence>
<accession>A0A511JAH8</accession>
<name>A0A511JAH8_9CELL</name>
<dbReference type="GO" id="GO:0015144">
    <property type="term" value="F:carbohydrate transmembrane transporter activity"/>
    <property type="evidence" value="ECO:0007669"/>
    <property type="project" value="InterPro"/>
</dbReference>
<feature type="region of interest" description="Disordered" evidence="5">
    <location>
        <begin position="20"/>
        <end position="40"/>
    </location>
</feature>
<evidence type="ECO:0000313" key="8">
    <source>
        <dbReference type="Proteomes" id="UP000321720"/>
    </source>
</evidence>
<dbReference type="OrthoDB" id="9766758at2"/>
<dbReference type="GO" id="GO:0042956">
    <property type="term" value="P:maltodextrin transmembrane transport"/>
    <property type="evidence" value="ECO:0007669"/>
    <property type="project" value="TreeGrafter"/>
</dbReference>
<dbReference type="InterPro" id="IPR006060">
    <property type="entry name" value="Maltose/Cyclodextrin-bd"/>
</dbReference>
<dbReference type="CDD" id="cd13586">
    <property type="entry name" value="PBP2_Maltose_binding_like"/>
    <property type="match status" value="1"/>
</dbReference>
<keyword evidence="3" id="KW-0762">Sugar transport</keyword>
<dbReference type="Pfam" id="PF13416">
    <property type="entry name" value="SBP_bac_8"/>
    <property type="match status" value="1"/>
</dbReference>
<dbReference type="RefSeq" id="WP_146842399.1">
    <property type="nucleotide sequence ID" value="NZ_BJWG01000005.1"/>
</dbReference>
<dbReference type="GO" id="GO:0015768">
    <property type="term" value="P:maltose transport"/>
    <property type="evidence" value="ECO:0007669"/>
    <property type="project" value="TreeGrafter"/>
</dbReference>
<keyword evidence="4 6" id="KW-0732">Signal</keyword>
<dbReference type="AlphaFoldDB" id="A0A511JAH8"/>
<evidence type="ECO:0000256" key="6">
    <source>
        <dbReference type="SAM" id="SignalP"/>
    </source>
</evidence>
<dbReference type="GO" id="GO:1901982">
    <property type="term" value="F:maltose binding"/>
    <property type="evidence" value="ECO:0007669"/>
    <property type="project" value="TreeGrafter"/>
</dbReference>
<dbReference type="SUPFAM" id="SSF53850">
    <property type="entry name" value="Periplasmic binding protein-like II"/>
    <property type="match status" value="1"/>
</dbReference>
<keyword evidence="2" id="KW-0813">Transport</keyword>
<dbReference type="Proteomes" id="UP000321720">
    <property type="component" value="Unassembled WGS sequence"/>
</dbReference>
<evidence type="ECO:0000256" key="5">
    <source>
        <dbReference type="SAM" id="MobiDB-lite"/>
    </source>
</evidence>
<feature type="compositionally biased region" description="Polar residues" evidence="5">
    <location>
        <begin position="20"/>
        <end position="29"/>
    </location>
</feature>
<feature type="signal peptide" evidence="6">
    <location>
        <begin position="1"/>
        <end position="22"/>
    </location>
</feature>
<evidence type="ECO:0000256" key="3">
    <source>
        <dbReference type="ARBA" id="ARBA00022597"/>
    </source>
</evidence>
<dbReference type="PANTHER" id="PTHR30061:SF50">
    <property type="entry name" value="MALTOSE_MALTODEXTRIN-BINDING PERIPLASMIC PROTEIN"/>
    <property type="match status" value="1"/>
</dbReference>
<evidence type="ECO:0000313" key="7">
    <source>
        <dbReference type="EMBL" id="GEL94713.1"/>
    </source>
</evidence>
<reference evidence="7 8" key="1">
    <citation type="submission" date="2019-07" db="EMBL/GenBank/DDBJ databases">
        <title>Whole genome shotgun sequence of Cellulomonas composti NBRC 100758.</title>
        <authorList>
            <person name="Hosoyama A."/>
            <person name="Uohara A."/>
            <person name="Ohji S."/>
            <person name="Ichikawa N."/>
        </authorList>
    </citation>
    <scope>NUCLEOTIDE SEQUENCE [LARGE SCALE GENOMIC DNA]</scope>
    <source>
        <strain evidence="7 8">NBRC 100758</strain>
    </source>
</reference>
<sequence length="420" mass="43948">MRRSIPALAAALGLALTMSACSSDSPSDNETTEPTAAATTEAPALTGTLTMWVDETRIDVMKPIVEEFTTETGVKVDLVQKASGDIRTDFVAQVPTGQGPDVIIGAHDWTGEFVNNGVVAPVQLGDKAAGFATSAIQAFTFDGNLYGTPYAIENIALVRNNALVPETKATTFDELIAEGKAAGTKYPVLIQQGDAGDAYHLYPLQTSFGAPIFTQEADGSYTNQLGLGGTNGENFAKYLQKLGQDKVLDPAIGGDQAKEAFENGESPYIVTGPWYTTEFTSKGMDITVLPVPSAGGSEAQPFVGVQGAFISAKSANPVLANEFVVNFLSTEKVQTELYQAGGRLPALTASAELVDDPVLAGFNAAGATGAPMPSIPEMGAMWQFWGTTEVQIISGQAADPVAAWNTMVANMQDAIDNPSS</sequence>
<comment type="similarity">
    <text evidence="1">Belongs to the bacterial solute-binding protein 1 family.</text>
</comment>